<dbReference type="Pfam" id="PF13648">
    <property type="entry name" value="Lipocalin_4"/>
    <property type="match status" value="1"/>
</dbReference>
<dbReference type="InterPro" id="IPR024311">
    <property type="entry name" value="Lipocalin-like"/>
</dbReference>
<organism evidence="3 4">
    <name type="scientific">Winogradskyella aurantia</name>
    <dbReference type="NCBI Taxonomy" id="1915063"/>
    <lineage>
        <taxon>Bacteria</taxon>
        <taxon>Pseudomonadati</taxon>
        <taxon>Bacteroidota</taxon>
        <taxon>Flavobacteriia</taxon>
        <taxon>Flavobacteriales</taxon>
        <taxon>Flavobacteriaceae</taxon>
        <taxon>Winogradskyella</taxon>
    </lineage>
</organism>
<feature type="chain" id="PRO_5012876453" description="Lipocalin-like domain-containing protein" evidence="1">
    <location>
        <begin position="22"/>
        <end position="143"/>
    </location>
</feature>
<evidence type="ECO:0000313" key="3">
    <source>
        <dbReference type="EMBL" id="OZV68151.1"/>
    </source>
</evidence>
<dbReference type="Proteomes" id="UP000216840">
    <property type="component" value="Unassembled WGS sequence"/>
</dbReference>
<keyword evidence="4" id="KW-1185">Reference proteome</keyword>
<proteinExistence type="predicted"/>
<reference evidence="3 4" key="1">
    <citation type="submission" date="2017-05" db="EMBL/GenBank/DDBJ databases">
        <title>The draft genome sequence of Idiomarina salinarum WNB302.</title>
        <authorList>
            <person name="Sun Y."/>
            <person name="Chen B."/>
            <person name="Du Z."/>
        </authorList>
    </citation>
    <scope>NUCLEOTIDE SEQUENCE [LARGE SCALE GENOMIC DNA]</scope>
    <source>
        <strain evidence="3 4">WNB302</strain>
    </source>
</reference>
<dbReference type="PROSITE" id="PS51257">
    <property type="entry name" value="PROKAR_LIPOPROTEIN"/>
    <property type="match status" value="1"/>
</dbReference>
<feature type="signal peptide" evidence="1">
    <location>
        <begin position="1"/>
        <end position="21"/>
    </location>
</feature>
<comment type="caution">
    <text evidence="3">The sequence shown here is derived from an EMBL/GenBank/DDBJ whole genome shotgun (WGS) entry which is preliminary data.</text>
</comment>
<evidence type="ECO:0000259" key="2">
    <source>
        <dbReference type="Pfam" id="PF13648"/>
    </source>
</evidence>
<protein>
    <recommendedName>
        <fullName evidence="2">Lipocalin-like domain-containing protein</fullName>
    </recommendedName>
</protein>
<keyword evidence="1" id="KW-0732">Signal</keyword>
<evidence type="ECO:0000313" key="4">
    <source>
        <dbReference type="Proteomes" id="UP000216840"/>
    </source>
</evidence>
<sequence>MNKLNLLLGILIGITIMACSSDDNPNTTNQDELIAVWNLRSVENQGNDVPVFGCGVNQTTTFNGDNTGSEYFPEDYDATTCAFITLPFTWTRDDNELIITVPEEGIFINEILSLTDTELQIVVVETNGNAVPQEQQEIFKFEK</sequence>
<accession>A0A265US77</accession>
<name>A0A265US77_9FLAO</name>
<dbReference type="RefSeq" id="WP_094968737.1">
    <property type="nucleotide sequence ID" value="NZ_NGJN01000005.1"/>
</dbReference>
<feature type="domain" description="Lipocalin-like" evidence="2">
    <location>
        <begin position="34"/>
        <end position="121"/>
    </location>
</feature>
<dbReference type="EMBL" id="NGJN01000005">
    <property type="protein sequence ID" value="OZV68151.1"/>
    <property type="molecule type" value="Genomic_DNA"/>
</dbReference>
<dbReference type="AlphaFoldDB" id="A0A265US77"/>
<gene>
    <name evidence="3" type="ORF">CA834_10925</name>
</gene>
<evidence type="ECO:0000256" key="1">
    <source>
        <dbReference type="SAM" id="SignalP"/>
    </source>
</evidence>